<sequence>MYKRFLPVFLIFMIAALSGCSGIDVLDPKGPAAREEFDLFQLTIYLMLLVLATVFILFFYFLWKYRITPERKNHIPNGPSGNKKLEITWTVIPIVILIIIAIPTVKSTYHLSDAADAKNLQGKTVIEVTAHQFWWEFHYLDGDIKTSDVLHIPTNQDVVLVIRSDDTIHSLWVPQLGGKMDAIPGKTNRLWVKADEPGSYEGKCAELCGAAHAYMLFTVKAESKQDFQKWKQAMKQKESGNQKTESAAAGEKVFKKNCLSCHAVNGSGETISRGNAPNLTGFADHDRIASVLPNTKENIVKWINDPKKYKPGTEMPSFKHLSAKEKEELAEHVQSLELDGISGKGDGGHGS</sequence>
<proteinExistence type="inferred from homology"/>
<comment type="function">
    <text evidence="13 16">Subunits I and II form the functional core of the enzyme complex. Electrons originating in cytochrome c are transferred via heme a and Cu(A) to the binuclear center formed by heme a3 and Cu(B).</text>
</comment>
<keyword evidence="9 18" id="KW-1133">Transmembrane helix</keyword>
<dbReference type="Pfam" id="PF00034">
    <property type="entry name" value="Cytochrom_C"/>
    <property type="match status" value="1"/>
</dbReference>
<dbReference type="EC" id="7.1.1.9" evidence="16"/>
<dbReference type="InterPro" id="IPR034236">
    <property type="entry name" value="CuRO_CcO_Caa3_II"/>
</dbReference>
<dbReference type="InterPro" id="IPR002429">
    <property type="entry name" value="CcO_II-like_C"/>
</dbReference>
<organism evidence="22 23">
    <name type="scientific">Falsibacillus pallidus</name>
    <dbReference type="NCBI Taxonomy" id="493781"/>
    <lineage>
        <taxon>Bacteria</taxon>
        <taxon>Bacillati</taxon>
        <taxon>Bacillota</taxon>
        <taxon>Bacilli</taxon>
        <taxon>Bacillales</taxon>
        <taxon>Bacillaceae</taxon>
        <taxon>Falsibacillus</taxon>
    </lineage>
</organism>
<evidence type="ECO:0000256" key="14">
    <source>
        <dbReference type="PROSITE-ProRule" id="PRU00433"/>
    </source>
</evidence>
<evidence type="ECO:0000256" key="8">
    <source>
        <dbReference type="ARBA" id="ARBA00022982"/>
    </source>
</evidence>
<dbReference type="InterPro" id="IPR036909">
    <property type="entry name" value="Cyt_c-like_dom_sf"/>
</dbReference>
<keyword evidence="3 15" id="KW-0813">Transport</keyword>
<dbReference type="Pfam" id="PF02790">
    <property type="entry name" value="COX2_TM"/>
    <property type="match status" value="1"/>
</dbReference>
<keyword evidence="4 14" id="KW-0349">Heme</keyword>
<evidence type="ECO:0000256" key="11">
    <source>
        <dbReference type="ARBA" id="ARBA00023008"/>
    </source>
</evidence>
<evidence type="ECO:0000256" key="7">
    <source>
        <dbReference type="ARBA" id="ARBA00022723"/>
    </source>
</evidence>
<dbReference type="InterPro" id="IPR036257">
    <property type="entry name" value="Cyt_c_oxidase_su2_TM_sf"/>
</dbReference>
<keyword evidence="6 15" id="KW-0812">Transmembrane</keyword>
<dbReference type="SUPFAM" id="SSF49503">
    <property type="entry name" value="Cupredoxins"/>
    <property type="match status" value="1"/>
</dbReference>
<dbReference type="PROSITE" id="PS50999">
    <property type="entry name" value="COX2_TM"/>
    <property type="match status" value="1"/>
</dbReference>
<dbReference type="PROSITE" id="PS51007">
    <property type="entry name" value="CYTC"/>
    <property type="match status" value="1"/>
</dbReference>
<evidence type="ECO:0000256" key="18">
    <source>
        <dbReference type="SAM" id="Phobius"/>
    </source>
</evidence>
<dbReference type="SUPFAM" id="SSF81464">
    <property type="entry name" value="Cytochrome c oxidase subunit II-like, transmembrane region"/>
    <property type="match status" value="1"/>
</dbReference>
<protein>
    <recommendedName>
        <fullName evidence="16">Cytochrome c oxidase subunit 2</fullName>
        <ecNumber evidence="16">7.1.1.9</ecNumber>
    </recommendedName>
</protein>
<dbReference type="AlphaFoldDB" id="A0A370GCS3"/>
<evidence type="ECO:0000313" key="23">
    <source>
        <dbReference type="Proteomes" id="UP000255326"/>
    </source>
</evidence>
<dbReference type="PROSITE" id="PS51257">
    <property type="entry name" value="PROKAR_LIPOPROTEIN"/>
    <property type="match status" value="1"/>
</dbReference>
<comment type="subcellular location">
    <subcellularLocation>
        <location evidence="15">Cell membrane</location>
        <topology evidence="15">Multi-pass membrane protein</topology>
    </subcellularLocation>
    <subcellularLocation>
        <location evidence="1">Membrane</location>
        <topology evidence="1">Multi-pass membrane protein</topology>
    </subcellularLocation>
</comment>
<keyword evidence="8 15" id="KW-0249">Electron transport</keyword>
<dbReference type="InterPro" id="IPR045187">
    <property type="entry name" value="CcO_II"/>
</dbReference>
<evidence type="ECO:0000313" key="22">
    <source>
        <dbReference type="EMBL" id="RDI41020.1"/>
    </source>
</evidence>
<feature type="region of interest" description="Disordered" evidence="17">
    <location>
        <begin position="324"/>
        <end position="351"/>
    </location>
</feature>
<dbReference type="GO" id="GO:0004129">
    <property type="term" value="F:cytochrome-c oxidase activity"/>
    <property type="evidence" value="ECO:0007669"/>
    <property type="project" value="UniProtKB-EC"/>
</dbReference>
<evidence type="ECO:0000256" key="3">
    <source>
        <dbReference type="ARBA" id="ARBA00022448"/>
    </source>
</evidence>
<keyword evidence="23" id="KW-1185">Reference proteome</keyword>
<accession>A0A370GCS3</accession>
<feature type="compositionally biased region" description="Gly residues" evidence="17">
    <location>
        <begin position="342"/>
        <end position="351"/>
    </location>
</feature>
<feature type="domain" description="Cytochrome oxidase subunit II transmembrane region profile" evidence="20">
    <location>
        <begin position="17"/>
        <end position="115"/>
    </location>
</feature>
<comment type="cofactor">
    <cofactor evidence="16">
        <name>Cu cation</name>
        <dbReference type="ChEBI" id="CHEBI:23378"/>
    </cofactor>
    <text evidence="16">Binds a copper A center.</text>
</comment>
<keyword evidence="12 18" id="KW-0472">Membrane</keyword>
<comment type="catalytic activity">
    <reaction evidence="16">
        <text>4 Fe(II)-[cytochrome c] + O2 + 8 H(+)(in) = 4 Fe(III)-[cytochrome c] + 2 H2O + 4 H(+)(out)</text>
        <dbReference type="Rhea" id="RHEA:11436"/>
        <dbReference type="Rhea" id="RHEA-COMP:10350"/>
        <dbReference type="Rhea" id="RHEA-COMP:14399"/>
        <dbReference type="ChEBI" id="CHEBI:15377"/>
        <dbReference type="ChEBI" id="CHEBI:15378"/>
        <dbReference type="ChEBI" id="CHEBI:15379"/>
        <dbReference type="ChEBI" id="CHEBI:29033"/>
        <dbReference type="ChEBI" id="CHEBI:29034"/>
        <dbReference type="EC" id="7.1.1.9"/>
    </reaction>
</comment>
<dbReference type="RefSeq" id="WP_158538394.1">
    <property type="nucleotide sequence ID" value="NZ_QQAY01000010.1"/>
</dbReference>
<dbReference type="GO" id="GO:0005507">
    <property type="term" value="F:copper ion binding"/>
    <property type="evidence" value="ECO:0007669"/>
    <property type="project" value="InterPro"/>
</dbReference>
<dbReference type="PRINTS" id="PR01166">
    <property type="entry name" value="CYCOXIDASEII"/>
</dbReference>
<dbReference type="PANTHER" id="PTHR22888:SF10">
    <property type="entry name" value="CYTOCHROME C OXIDASE SUBUNIT 2"/>
    <property type="match status" value="1"/>
</dbReference>
<evidence type="ECO:0000256" key="4">
    <source>
        <dbReference type="ARBA" id="ARBA00022617"/>
    </source>
</evidence>
<evidence type="ECO:0000256" key="13">
    <source>
        <dbReference type="ARBA" id="ARBA00024688"/>
    </source>
</evidence>
<dbReference type="EMBL" id="QQAY01000010">
    <property type="protein sequence ID" value="RDI41020.1"/>
    <property type="molecule type" value="Genomic_DNA"/>
</dbReference>
<evidence type="ECO:0000256" key="1">
    <source>
        <dbReference type="ARBA" id="ARBA00004141"/>
    </source>
</evidence>
<dbReference type="Gene3D" id="2.60.40.420">
    <property type="entry name" value="Cupredoxins - blue copper proteins"/>
    <property type="match status" value="1"/>
</dbReference>
<dbReference type="InterPro" id="IPR011759">
    <property type="entry name" value="Cyt_c_oxidase_su2_TM_dom"/>
</dbReference>
<dbReference type="Proteomes" id="UP000255326">
    <property type="component" value="Unassembled WGS sequence"/>
</dbReference>
<gene>
    <name evidence="22" type="ORF">DFR59_11021</name>
</gene>
<dbReference type="GO" id="GO:0016491">
    <property type="term" value="F:oxidoreductase activity"/>
    <property type="evidence" value="ECO:0007669"/>
    <property type="project" value="InterPro"/>
</dbReference>
<evidence type="ECO:0000256" key="2">
    <source>
        <dbReference type="ARBA" id="ARBA00007866"/>
    </source>
</evidence>
<evidence type="ECO:0000256" key="16">
    <source>
        <dbReference type="RuleBase" id="RU004024"/>
    </source>
</evidence>
<dbReference type="GO" id="GO:0020037">
    <property type="term" value="F:heme binding"/>
    <property type="evidence" value="ECO:0007669"/>
    <property type="project" value="InterPro"/>
</dbReference>
<feature type="domain" description="Cytochrome c" evidence="21">
    <location>
        <begin position="245"/>
        <end position="337"/>
    </location>
</feature>
<name>A0A370GCS3_9BACI</name>
<evidence type="ECO:0000259" key="20">
    <source>
        <dbReference type="PROSITE" id="PS50999"/>
    </source>
</evidence>
<reference evidence="22 23" key="1">
    <citation type="submission" date="2018-07" db="EMBL/GenBank/DDBJ databases">
        <title>Genomic Encyclopedia of Type Strains, Phase IV (KMG-IV): sequencing the most valuable type-strain genomes for metagenomic binning, comparative biology and taxonomic classification.</title>
        <authorList>
            <person name="Goeker M."/>
        </authorList>
    </citation>
    <scope>NUCLEOTIDE SEQUENCE [LARGE SCALE GENOMIC DNA]</scope>
    <source>
        <strain evidence="22 23">DSM 25281</strain>
    </source>
</reference>
<evidence type="ECO:0000259" key="21">
    <source>
        <dbReference type="PROSITE" id="PS51007"/>
    </source>
</evidence>
<keyword evidence="5 15" id="KW-0679">Respiratory chain</keyword>
<evidence type="ECO:0000259" key="19">
    <source>
        <dbReference type="PROSITE" id="PS50857"/>
    </source>
</evidence>
<keyword evidence="10 14" id="KW-0408">Iron</keyword>
<dbReference type="InterPro" id="IPR008972">
    <property type="entry name" value="Cupredoxin"/>
</dbReference>
<dbReference type="InterPro" id="IPR009056">
    <property type="entry name" value="Cyt_c-like_dom"/>
</dbReference>
<evidence type="ECO:0000256" key="17">
    <source>
        <dbReference type="SAM" id="MobiDB-lite"/>
    </source>
</evidence>
<evidence type="ECO:0000256" key="10">
    <source>
        <dbReference type="ARBA" id="ARBA00023004"/>
    </source>
</evidence>
<evidence type="ECO:0000256" key="6">
    <source>
        <dbReference type="ARBA" id="ARBA00022692"/>
    </source>
</evidence>
<dbReference type="PANTHER" id="PTHR22888">
    <property type="entry name" value="CYTOCHROME C OXIDASE, SUBUNIT II"/>
    <property type="match status" value="1"/>
</dbReference>
<comment type="similarity">
    <text evidence="2 15">Belongs to the cytochrome c oxidase subunit 2 family.</text>
</comment>
<evidence type="ECO:0000256" key="9">
    <source>
        <dbReference type="ARBA" id="ARBA00022989"/>
    </source>
</evidence>
<dbReference type="InterPro" id="IPR014222">
    <property type="entry name" value="Cyt_c_oxidase_su2"/>
</dbReference>
<keyword evidence="7 14" id="KW-0479">Metal-binding</keyword>
<dbReference type="CDD" id="cd04213">
    <property type="entry name" value="CuRO_CcO_Caa3_II"/>
    <property type="match status" value="1"/>
</dbReference>
<dbReference type="GO" id="GO:0042773">
    <property type="term" value="P:ATP synthesis coupled electron transport"/>
    <property type="evidence" value="ECO:0007669"/>
    <property type="project" value="TreeGrafter"/>
</dbReference>
<feature type="transmembrane region" description="Helical" evidence="18">
    <location>
        <begin position="42"/>
        <end position="63"/>
    </location>
</feature>
<feature type="domain" description="Cytochrome oxidase subunit II copper A binding" evidence="19">
    <location>
        <begin position="121"/>
        <end position="233"/>
    </location>
</feature>
<dbReference type="OrthoDB" id="9781261at2"/>
<comment type="caution">
    <text evidence="22">The sequence shown here is derived from an EMBL/GenBank/DDBJ whole genome shotgun (WGS) entry which is preliminary data.</text>
</comment>
<dbReference type="PROSITE" id="PS50857">
    <property type="entry name" value="COX2_CUA"/>
    <property type="match status" value="1"/>
</dbReference>
<evidence type="ECO:0000256" key="12">
    <source>
        <dbReference type="ARBA" id="ARBA00023136"/>
    </source>
</evidence>
<dbReference type="NCBIfam" id="TIGR02866">
    <property type="entry name" value="CoxB"/>
    <property type="match status" value="1"/>
</dbReference>
<dbReference type="SUPFAM" id="SSF46626">
    <property type="entry name" value="Cytochrome c"/>
    <property type="match status" value="1"/>
</dbReference>
<feature type="transmembrane region" description="Helical" evidence="18">
    <location>
        <begin position="84"/>
        <end position="102"/>
    </location>
</feature>
<dbReference type="Pfam" id="PF00116">
    <property type="entry name" value="COX2"/>
    <property type="match status" value="1"/>
</dbReference>
<keyword evidence="11 16" id="KW-0186">Copper</keyword>
<evidence type="ECO:0000256" key="5">
    <source>
        <dbReference type="ARBA" id="ARBA00022660"/>
    </source>
</evidence>
<evidence type="ECO:0000256" key="15">
    <source>
        <dbReference type="RuleBase" id="RU000456"/>
    </source>
</evidence>
<dbReference type="GO" id="GO:0005886">
    <property type="term" value="C:plasma membrane"/>
    <property type="evidence" value="ECO:0007669"/>
    <property type="project" value="UniProtKB-SubCell"/>
</dbReference>
<dbReference type="Gene3D" id="1.10.287.90">
    <property type="match status" value="1"/>
</dbReference>